<organism evidence="2 3">
    <name type="scientific">Mesorhizobium japonicum R7A</name>
    <dbReference type="NCBI Taxonomy" id="935547"/>
    <lineage>
        <taxon>Bacteria</taxon>
        <taxon>Pseudomonadati</taxon>
        <taxon>Pseudomonadota</taxon>
        <taxon>Alphaproteobacteria</taxon>
        <taxon>Hyphomicrobiales</taxon>
        <taxon>Phyllobacteriaceae</taxon>
        <taxon>Mesorhizobium</taxon>
    </lineage>
</organism>
<accession>A0ABX6N0S7</accession>
<keyword evidence="3" id="KW-1185">Reference proteome</keyword>
<evidence type="ECO:0000313" key="2">
    <source>
        <dbReference type="EMBL" id="QJF05263.1"/>
    </source>
</evidence>
<dbReference type="Proteomes" id="UP000500892">
    <property type="component" value="Chromosome"/>
</dbReference>
<protein>
    <recommendedName>
        <fullName evidence="4">Transposase</fullName>
    </recommendedName>
</protein>
<sequence>MRVHPYQDADRAARRRSARNRLARCGQRSHLHQWRRGCLL</sequence>
<evidence type="ECO:0000313" key="3">
    <source>
        <dbReference type="Proteomes" id="UP000500892"/>
    </source>
</evidence>
<evidence type="ECO:0008006" key="4">
    <source>
        <dbReference type="Google" id="ProtNLM"/>
    </source>
</evidence>
<gene>
    <name evidence="2" type="ORF">R7A2020_18905</name>
</gene>
<evidence type="ECO:0000256" key="1">
    <source>
        <dbReference type="SAM" id="MobiDB-lite"/>
    </source>
</evidence>
<name>A0ABX6N0S7_9HYPH</name>
<reference evidence="2 3" key="1">
    <citation type="submission" date="2020-04" db="EMBL/GenBank/DDBJ databases">
        <title>Mesorhizobium japonicum R7A epigenetic regulation of quorum sensing and ICE transfer.</title>
        <authorList>
            <person name="Ramsay J.P."/>
            <person name="Colombi E."/>
            <person name="Perry B.J."/>
            <person name="Staltari A."/>
        </authorList>
    </citation>
    <scope>NUCLEOTIDE SEQUENCE [LARGE SCALE GENOMIC DNA]</scope>
    <source>
        <strain evidence="2 3">R7A</strain>
    </source>
</reference>
<dbReference type="EMBL" id="CP051772">
    <property type="protein sequence ID" value="QJF05263.1"/>
    <property type="molecule type" value="Genomic_DNA"/>
</dbReference>
<proteinExistence type="predicted"/>
<feature type="compositionally biased region" description="Basic and acidic residues" evidence="1">
    <location>
        <begin position="1"/>
        <end position="12"/>
    </location>
</feature>
<feature type="region of interest" description="Disordered" evidence="1">
    <location>
        <begin position="1"/>
        <end position="26"/>
    </location>
</feature>
<feature type="compositionally biased region" description="Basic residues" evidence="1">
    <location>
        <begin position="13"/>
        <end position="26"/>
    </location>
</feature>